<feature type="region of interest" description="Disordered" evidence="1">
    <location>
        <begin position="489"/>
        <end position="512"/>
    </location>
</feature>
<name>H5USB8_9MICO</name>
<protein>
    <submittedName>
        <fullName evidence="2">Uncharacterized protein</fullName>
    </submittedName>
</protein>
<feature type="compositionally biased region" description="Low complexity" evidence="1">
    <location>
        <begin position="8"/>
        <end position="37"/>
    </location>
</feature>
<evidence type="ECO:0000256" key="1">
    <source>
        <dbReference type="SAM" id="MobiDB-lite"/>
    </source>
</evidence>
<feature type="region of interest" description="Disordered" evidence="1">
    <location>
        <begin position="220"/>
        <end position="265"/>
    </location>
</feature>
<dbReference type="STRING" id="1089455.MOPEL_078_00150"/>
<dbReference type="EMBL" id="BAFE01000056">
    <property type="protein sequence ID" value="GAB48626.1"/>
    <property type="molecule type" value="Genomic_DNA"/>
</dbReference>
<dbReference type="OrthoDB" id="10020152at2"/>
<dbReference type="eggNOG" id="COG1345">
    <property type="taxonomic scope" value="Bacteria"/>
</dbReference>
<dbReference type="RefSeq" id="WP_009482524.1">
    <property type="nucleotide sequence ID" value="NZ_BAFE01000056.1"/>
</dbReference>
<evidence type="ECO:0000313" key="3">
    <source>
        <dbReference type="Proteomes" id="UP000004367"/>
    </source>
</evidence>
<feature type="region of interest" description="Disordered" evidence="1">
    <location>
        <begin position="1"/>
        <end position="120"/>
    </location>
</feature>
<dbReference type="Proteomes" id="UP000004367">
    <property type="component" value="Unassembled WGS sequence"/>
</dbReference>
<keyword evidence="3" id="KW-1185">Reference proteome</keyword>
<dbReference type="AlphaFoldDB" id="H5USB8"/>
<accession>H5USB8</accession>
<sequence length="686" mass="64926">MAPPRPEGPTAGDGAATPGRAGTPPTRAPGSTTGDAPAPSPASPGPVTAEGDAPPVATAGPGPVDTPPAGSTTPPAVGGTTAPSPSAPGAPLGPDPGAVAGPATSPAAPVPGDEDTAGSPALQLRWSDGSAATAGGRFGGHVAADRTLLRPAVDALDEVARSLVGAVRDAQAAGTTAAGAPGVTLLAGDSAWTLRVADGVTGADVASGAPLLGISLGGTPAAGATSETSAGPGAPGAAAGPTGTPGAIPPTGTPTTPGGSDADTSPLEALEALEAQAAATATALGRRAGLVGAFDAAVTTASARIGRHVSEALGAIGEVPTSTLVPALHQANAAMASAGSAARQAVATGIPVLVGSSDPAVATAAGVVPVEGTGDGRVSEILAVDVRAVAGAPGVPAAGIPGLAGAGGDASTTGSPTDAGRTVVVVGGVETTSPTRVLTGVRPGIDVTVAAPGTATLAITPDPGPALGRVQTLVDAVGQVADAVGGALGATGEIPAGGPGAAGRPAPTDTSRGALASTWAAMTSAASSFAASFTAPAASASGGDTVAGVLGAVAAPLAAAVGEAFVDADGRPLIAGTSVHRSRVALDREAFAHEYVKDAVGVENTVASVARSVASTSEAASDPRVGALAIRIQAELAPQGEYTIDKSGAEQRLDSRRIDLDRRVEALQSLLERLEDQSGWLASHTA</sequence>
<evidence type="ECO:0000313" key="2">
    <source>
        <dbReference type="EMBL" id="GAB48626.1"/>
    </source>
</evidence>
<gene>
    <name evidence="2" type="ORF">MOPEL_078_00150</name>
</gene>
<feature type="compositionally biased region" description="Low complexity" evidence="1">
    <location>
        <begin position="95"/>
        <end position="104"/>
    </location>
</feature>
<comment type="caution">
    <text evidence="2">The sequence shown here is derived from an EMBL/GenBank/DDBJ whole genome shotgun (WGS) entry which is preliminary data.</text>
</comment>
<feature type="compositionally biased region" description="Low complexity" evidence="1">
    <location>
        <begin position="230"/>
        <end position="246"/>
    </location>
</feature>
<organism evidence="2 3">
    <name type="scientific">Mobilicoccus pelagius NBRC 104925</name>
    <dbReference type="NCBI Taxonomy" id="1089455"/>
    <lineage>
        <taxon>Bacteria</taxon>
        <taxon>Bacillati</taxon>
        <taxon>Actinomycetota</taxon>
        <taxon>Actinomycetes</taxon>
        <taxon>Micrococcales</taxon>
        <taxon>Dermatophilaceae</taxon>
        <taxon>Mobilicoccus</taxon>
    </lineage>
</organism>
<proteinExistence type="predicted"/>
<feature type="compositionally biased region" description="Low complexity" evidence="1">
    <location>
        <begin position="45"/>
        <end position="84"/>
    </location>
</feature>
<reference evidence="2 3" key="1">
    <citation type="submission" date="2012-02" db="EMBL/GenBank/DDBJ databases">
        <title>Whole genome shotgun sequence of Mobilicoccus pelagius NBRC 104925.</title>
        <authorList>
            <person name="Yoshida Y."/>
            <person name="Hosoyama A."/>
            <person name="Tsuchikane K."/>
            <person name="Katsumata H."/>
            <person name="Yamazaki S."/>
            <person name="Fujita N."/>
        </authorList>
    </citation>
    <scope>NUCLEOTIDE SEQUENCE [LARGE SCALE GENOMIC DNA]</scope>
    <source>
        <strain evidence="2 3">NBRC 104925</strain>
    </source>
</reference>
<feature type="compositionally biased region" description="Pro residues" evidence="1">
    <location>
        <begin position="85"/>
        <end position="94"/>
    </location>
</feature>